<dbReference type="InterPro" id="IPR032675">
    <property type="entry name" value="LRR_dom_sf"/>
</dbReference>
<proteinExistence type="predicted"/>
<dbReference type="EMBL" id="KV425892">
    <property type="protein sequence ID" value="KZW01641.1"/>
    <property type="molecule type" value="Genomic_DNA"/>
</dbReference>
<feature type="compositionally biased region" description="Acidic residues" evidence="1">
    <location>
        <begin position="512"/>
        <end position="542"/>
    </location>
</feature>
<dbReference type="Gene3D" id="3.80.10.10">
    <property type="entry name" value="Ribonuclease Inhibitor"/>
    <property type="match status" value="1"/>
</dbReference>
<sequence>MTGSWLQLLRQRLQADSDALAELDVYAAKVQLERTIAKSTLADAQAALNALDDEVQRADARRVILQSSINDLRNVIHTSSSSSIGRLPDETLTEIFLALVSGDDPEWTYIGIGGFNSHRARMPFTLSSVCRRWRDIAITQKALWTYCGVPVIHEHHRPTNVVAHLRRVKTLLSRSRDAPLHVLLVWGMAAVWTPASYTHLIFEAIMAHMDHWRVAEIWLPQTTGEGASPWKSFQGSTPLLEEMLIRGSDTVSWTSSDRPYLPHCPRLRSLWVLQCPVIPRICASALQKLQLRVEAPTHRLWAALQAAAQTLESLSLNKDTPSQDNEPPATLLAFPSLKGLSLAGKGASMMIAHGTGRIALPVLERLALDTSMLDELEIFLQTHCKRVRTLAVRRHPVCELQSRQANQLRPLTRVRTVSLDASVHEQFFVAATSRSRSPWMWPELEELSLNKFTETNFEALPAYFRARNAAADAGGDGAPGRVKMVKFCGWGGSWRIPGWVKGEVRHLLGQENVEEEHEDADNPDDEDDEEEEDDKKEEDEKK</sequence>
<dbReference type="Proteomes" id="UP000077266">
    <property type="component" value="Unassembled WGS sequence"/>
</dbReference>
<protein>
    <submittedName>
        <fullName evidence="2">Uncharacterized protein</fullName>
    </submittedName>
</protein>
<evidence type="ECO:0000256" key="1">
    <source>
        <dbReference type="SAM" id="MobiDB-lite"/>
    </source>
</evidence>
<evidence type="ECO:0000313" key="3">
    <source>
        <dbReference type="Proteomes" id="UP000077266"/>
    </source>
</evidence>
<name>A0A165P4M1_EXIGL</name>
<evidence type="ECO:0000313" key="2">
    <source>
        <dbReference type="EMBL" id="KZW01641.1"/>
    </source>
</evidence>
<accession>A0A165P4M1</accession>
<feature type="region of interest" description="Disordered" evidence="1">
    <location>
        <begin position="507"/>
        <end position="542"/>
    </location>
</feature>
<keyword evidence="3" id="KW-1185">Reference proteome</keyword>
<dbReference type="AlphaFoldDB" id="A0A165P4M1"/>
<reference evidence="2 3" key="1">
    <citation type="journal article" date="2016" name="Mol. Biol. Evol.">
        <title>Comparative Genomics of Early-Diverging Mushroom-Forming Fungi Provides Insights into the Origins of Lignocellulose Decay Capabilities.</title>
        <authorList>
            <person name="Nagy L.G."/>
            <person name="Riley R."/>
            <person name="Tritt A."/>
            <person name="Adam C."/>
            <person name="Daum C."/>
            <person name="Floudas D."/>
            <person name="Sun H."/>
            <person name="Yadav J.S."/>
            <person name="Pangilinan J."/>
            <person name="Larsson K.H."/>
            <person name="Matsuura K."/>
            <person name="Barry K."/>
            <person name="Labutti K."/>
            <person name="Kuo R."/>
            <person name="Ohm R.A."/>
            <person name="Bhattacharya S.S."/>
            <person name="Shirouzu T."/>
            <person name="Yoshinaga Y."/>
            <person name="Martin F.M."/>
            <person name="Grigoriev I.V."/>
            <person name="Hibbett D.S."/>
        </authorList>
    </citation>
    <scope>NUCLEOTIDE SEQUENCE [LARGE SCALE GENOMIC DNA]</scope>
    <source>
        <strain evidence="2 3">HHB12029</strain>
    </source>
</reference>
<organism evidence="2 3">
    <name type="scientific">Exidia glandulosa HHB12029</name>
    <dbReference type="NCBI Taxonomy" id="1314781"/>
    <lineage>
        <taxon>Eukaryota</taxon>
        <taxon>Fungi</taxon>
        <taxon>Dikarya</taxon>
        <taxon>Basidiomycota</taxon>
        <taxon>Agaricomycotina</taxon>
        <taxon>Agaricomycetes</taxon>
        <taxon>Auriculariales</taxon>
        <taxon>Exidiaceae</taxon>
        <taxon>Exidia</taxon>
    </lineage>
</organism>
<gene>
    <name evidence="2" type="ORF">EXIGLDRAFT_829860</name>
</gene>
<dbReference type="OrthoDB" id="3237066at2759"/>
<dbReference type="InParanoid" id="A0A165P4M1"/>
<dbReference type="SUPFAM" id="SSF52047">
    <property type="entry name" value="RNI-like"/>
    <property type="match status" value="1"/>
</dbReference>
<dbReference type="Gene3D" id="1.20.1280.50">
    <property type="match status" value="1"/>
</dbReference>